<dbReference type="STRING" id="131310.A0A0N4ZXT3"/>
<feature type="region of interest" description="Disordered" evidence="1">
    <location>
        <begin position="257"/>
        <end position="285"/>
    </location>
</feature>
<feature type="region of interest" description="Disordered" evidence="1">
    <location>
        <begin position="313"/>
        <end position="344"/>
    </location>
</feature>
<feature type="compositionally biased region" description="Low complexity" evidence="1">
    <location>
        <begin position="270"/>
        <end position="282"/>
    </location>
</feature>
<reference evidence="4" key="1">
    <citation type="submission" date="2017-02" db="UniProtKB">
        <authorList>
            <consortium name="WormBaseParasite"/>
        </authorList>
    </citation>
    <scope>IDENTIFICATION</scope>
</reference>
<name>A0A0N4ZXT3_PARTI</name>
<feature type="domain" description="Reverse transcriptase" evidence="2">
    <location>
        <begin position="763"/>
        <end position="1115"/>
    </location>
</feature>
<feature type="region of interest" description="Disordered" evidence="1">
    <location>
        <begin position="1"/>
        <end position="89"/>
    </location>
</feature>
<dbReference type="WBParaSite" id="PTRK_0001353300.1">
    <property type="protein sequence ID" value="PTRK_0001353300.1"/>
    <property type="gene ID" value="PTRK_0001353300"/>
</dbReference>
<feature type="region of interest" description="Disordered" evidence="1">
    <location>
        <begin position="197"/>
        <end position="242"/>
    </location>
</feature>
<feature type="compositionally biased region" description="Polar residues" evidence="1">
    <location>
        <begin position="197"/>
        <end position="215"/>
    </location>
</feature>
<protein>
    <submittedName>
        <fullName evidence="4">Reverse transcriptase domain-containing protein</fullName>
    </submittedName>
</protein>
<feature type="compositionally biased region" description="Basic and acidic residues" evidence="1">
    <location>
        <begin position="1"/>
        <end position="10"/>
    </location>
</feature>
<evidence type="ECO:0000259" key="2">
    <source>
        <dbReference type="PROSITE" id="PS50878"/>
    </source>
</evidence>
<feature type="compositionally biased region" description="Low complexity" evidence="1">
    <location>
        <begin position="68"/>
        <end position="89"/>
    </location>
</feature>
<dbReference type="Proteomes" id="UP000038045">
    <property type="component" value="Unplaced"/>
</dbReference>
<dbReference type="PANTHER" id="PTHR35450:SF2">
    <property type="entry name" value="REVERSE TRANSCRIPTASE DOMAIN-CONTAINING PROTEIN"/>
    <property type="match status" value="1"/>
</dbReference>
<feature type="compositionally biased region" description="Low complexity" evidence="1">
    <location>
        <begin position="32"/>
        <end position="59"/>
    </location>
</feature>
<accession>A0A0N4ZXT3</accession>
<dbReference type="PROSITE" id="PS50878">
    <property type="entry name" value="RT_POL"/>
    <property type="match status" value="1"/>
</dbReference>
<dbReference type="InterPro" id="IPR000477">
    <property type="entry name" value="RT_dom"/>
</dbReference>
<evidence type="ECO:0000313" key="4">
    <source>
        <dbReference type="WBParaSite" id="PTRK_0001353300.1"/>
    </source>
</evidence>
<feature type="compositionally biased region" description="Basic residues" evidence="1">
    <location>
        <begin position="379"/>
        <end position="393"/>
    </location>
</feature>
<organism evidence="3 4">
    <name type="scientific">Parastrongyloides trichosuri</name>
    <name type="common">Possum-specific nematode worm</name>
    <dbReference type="NCBI Taxonomy" id="131310"/>
    <lineage>
        <taxon>Eukaryota</taxon>
        <taxon>Metazoa</taxon>
        <taxon>Ecdysozoa</taxon>
        <taxon>Nematoda</taxon>
        <taxon>Chromadorea</taxon>
        <taxon>Rhabditida</taxon>
        <taxon>Tylenchina</taxon>
        <taxon>Panagrolaimomorpha</taxon>
        <taxon>Strongyloidoidea</taxon>
        <taxon>Strongyloididae</taxon>
        <taxon>Parastrongyloides</taxon>
    </lineage>
</organism>
<sequence length="1604" mass="183833">MGVDPPDKQGHLFNSNDSKQKNKVVQSNPLPSSSSSFSSSSSSKITTNTSTTNTNTSITHELTSTTQNPTSITHNTSITTNTNPSNNTNLYRSSYRGAVAPPWSGEQKQLVSEFISKNFELFSFNKSGNVKWKNLQSEVDKLVRDLNSIGREIADKRAKEVLKDSYNSELIRRNKLSKQDEDSQDEDDDEEIVDNLMNTSNTLPLETVTQPSLGSENPRKRKNTDDININNRIENSSPNNFNLNNHMNNTNRFNFSQSINENIPSNPPITNTDSSSQTNNSNNEEEIHVVDEFIIIETEGVKRSKMEKKMRSQIPPQAPFSKSNNHYHANNKDMRNKRKPFKEINRDTNVFSSNRFAGSRFGPGVSSGGSKINHFSNKGPKRNRFKGANHKNNHTVPNLVNTNNRDNNRTYSQVVRDNLRPNNQNRRVSKIHPKQIPKVRHNKGIGDLRGRNKETFQTKNSLPKRKFNKEDNAKVRLEYFLNSTRPLKRCYRFDPVPWIPFFEIDSEVAKLLDPLSSELRRSNITQIRYKEINNEANRIILAALHTAKSYDFQRIDEDGWKDRRQRKSVFKLKSTTRLIDKVKKAWASRKENTINGQLTIEDKNSGLAKARALAKKKNLSSIPQLINKLEDEIETQKFYVEKQNKASEEQKIRYLFDKTNSFKVIRSKGRTKNTDLSEAKALEFYKSLHAKKTVDETFYLDEWYDYMKQKPIVKNLSELEKIIDEVIKRSPPWKTPGPNKIDCAAYKRFKSVKEFLISKVKAVFAGFIYTDKTEHIANGFLLPKTKNKDELKEPKNYRLINCINSDIKIMSAVAHQFIFYNTIEHLQPNQQAGRKEVQSTLQAMNLNAAIIAQNNDIVSTVYLDLRKAFDSITHQAVNKIIEAIPIPGPIKNYLIHMIANSSFKIVNIERDHSIDKDQRTIKVNRGIMQGDACAPFIFMLGIDEETELSNKYVNMDISNIDLQIIEDSLDNSINKSTYTLEHQIALATVPIPQDLNNWPEVEATLDLEGNRERIQNEEIQRKSQISDEIVLNKKVYEVPHEINHIAFVDDYKLFATDYKTLEDLKNTFIRTASQLGLSINEGKSAVEPSNTEYIDKVFSDIDNVSSAYKYLGIYEKNHKISVKDLEKQLDEKVIQLTTEIFSSCLSIGQKVRYFNMSVIPSVGYVILHAANQANIGHLQGMCRRLDKTIRSVLSGTIEGASEIDVRHRTQSIAKLYCTYEQGGLGLKLLQVEAHKQIVFNALYILLKPEMQRVKNMYIKKCNNNLINPIAKMGRVFSKYDISFSYKNKVITINSADFSDFKAAKDYVAKIIEDKTHQEIFNKWSQKMTYAKLYRELNLSMPWLKKANVNQKTFNIICAAQQNNLPGMYNIIGGKAQPSQKCKFCDQPLTSDHLTSKCTNDKSLQLYRSRHDRAMTNLTNSLLSLRGKRYLNVNQLREKKENEEISNGWCIVFDRPVTENNSQLTHNRADLVLINKKLKKCIIVEFCITQASNIVLQRNLKLAKYQINGQNLVTPQSVPTITPGHNIKKFYEIKYGYNTVIVPIVFGVYGELHPLTEKDTAPLKMVTKQIDKILENISRNVVLGTEYIIRNFLSSLLSDKKDQSN</sequence>
<feature type="region of interest" description="Disordered" evidence="1">
    <location>
        <begin position="362"/>
        <end position="406"/>
    </location>
</feature>
<dbReference type="Pfam" id="PF00078">
    <property type="entry name" value="RVT_1"/>
    <property type="match status" value="1"/>
</dbReference>
<feature type="compositionally biased region" description="Polar residues" evidence="1">
    <location>
        <begin position="12"/>
        <end position="31"/>
    </location>
</feature>
<keyword evidence="3" id="KW-1185">Reference proteome</keyword>
<proteinExistence type="predicted"/>
<dbReference type="PANTHER" id="PTHR35450">
    <property type="entry name" value="REVERSE TRANSCRIPTASE DOMAIN-CONTAINING PROTEIN"/>
    <property type="match status" value="1"/>
</dbReference>
<evidence type="ECO:0000256" key="1">
    <source>
        <dbReference type="SAM" id="MobiDB-lite"/>
    </source>
</evidence>
<evidence type="ECO:0000313" key="3">
    <source>
        <dbReference type="Proteomes" id="UP000038045"/>
    </source>
</evidence>